<dbReference type="RefSeq" id="XP_018280087.1">
    <property type="nucleotide sequence ID" value="XM_018426548.1"/>
</dbReference>
<gene>
    <name evidence="2" type="ORF">CC85DRAFT_327147</name>
</gene>
<organism evidence="2 3">
    <name type="scientific">Cutaneotrichosporon oleaginosum</name>
    <dbReference type="NCBI Taxonomy" id="879819"/>
    <lineage>
        <taxon>Eukaryota</taxon>
        <taxon>Fungi</taxon>
        <taxon>Dikarya</taxon>
        <taxon>Basidiomycota</taxon>
        <taxon>Agaricomycotina</taxon>
        <taxon>Tremellomycetes</taxon>
        <taxon>Trichosporonales</taxon>
        <taxon>Trichosporonaceae</taxon>
        <taxon>Cutaneotrichosporon</taxon>
    </lineage>
</organism>
<reference evidence="2 3" key="1">
    <citation type="submission" date="2015-03" db="EMBL/GenBank/DDBJ databases">
        <title>Genomics and transcriptomics of the oil-accumulating basidiomycete yeast T. oleaginosus allow insights into substrate utilization and the diverse evolutionary trajectories of mating systems in fungi.</title>
        <authorList>
            <consortium name="DOE Joint Genome Institute"/>
            <person name="Kourist R."/>
            <person name="Kracht O."/>
            <person name="Bracharz F."/>
            <person name="Lipzen A."/>
            <person name="Nolan M."/>
            <person name="Ohm R."/>
            <person name="Grigoriev I."/>
            <person name="Sun S."/>
            <person name="Heitman J."/>
            <person name="Bruck T."/>
            <person name="Nowrousian M."/>
        </authorList>
    </citation>
    <scope>NUCLEOTIDE SEQUENCE [LARGE SCALE GENOMIC DNA]</scope>
    <source>
        <strain evidence="2 3">IBC0246</strain>
    </source>
</reference>
<keyword evidence="3" id="KW-1185">Reference proteome</keyword>
<evidence type="ECO:0000313" key="3">
    <source>
        <dbReference type="Proteomes" id="UP000053611"/>
    </source>
</evidence>
<feature type="compositionally biased region" description="Polar residues" evidence="1">
    <location>
        <begin position="1"/>
        <end position="18"/>
    </location>
</feature>
<evidence type="ECO:0000313" key="2">
    <source>
        <dbReference type="EMBL" id="KLT43596.1"/>
    </source>
</evidence>
<dbReference type="EMBL" id="KQ087193">
    <property type="protein sequence ID" value="KLT43596.1"/>
    <property type="molecule type" value="Genomic_DNA"/>
</dbReference>
<dbReference type="AlphaFoldDB" id="A0A0J0XR47"/>
<proteinExistence type="predicted"/>
<accession>A0A0J0XR47</accession>
<evidence type="ECO:0000256" key="1">
    <source>
        <dbReference type="SAM" id="MobiDB-lite"/>
    </source>
</evidence>
<sequence>MSGLNISSQSPVNPSSPDETPPRAVLSSTSALPLIPGPSPSKAHKVASATSPPPSSCSHEDLGGPSTFDLCGNPNDFDNHVKVYVSLVGCAVHPLPSAPGNDGHQLLAPPVDASALVTPENLARGLERLRYERATNPAGQGRVFSSFLPLKTGRTRTAYRFLPQDLDEDEVQRMVSPDSDDPLAYIDMFGNSLVLTDYVLPIPKALVGVRPLSLHHTVIAWLYGHHHPALLASNQLRVTYESDDDDSDGELKPVPIVDMDAHYPDELIQTQIASQILHNVAGLRRLRQMTIGSFTLAAPDATCRLQRSFDKLESKFPWVSPAFAVEFPRLGQGDEWLDRLPERVYPP</sequence>
<name>A0A0J0XR47_9TREE</name>
<dbReference type="GeneID" id="28987151"/>
<feature type="region of interest" description="Disordered" evidence="1">
    <location>
        <begin position="1"/>
        <end position="61"/>
    </location>
</feature>
<protein>
    <submittedName>
        <fullName evidence="2">Uncharacterized protein</fullName>
    </submittedName>
</protein>
<dbReference type="Proteomes" id="UP000053611">
    <property type="component" value="Unassembled WGS sequence"/>
</dbReference>